<dbReference type="OrthoDB" id="9813147at2"/>
<dbReference type="SUPFAM" id="SSF52540">
    <property type="entry name" value="P-loop containing nucleoside triphosphate hydrolases"/>
    <property type="match status" value="1"/>
</dbReference>
<keyword evidence="4" id="KW-1185">Reference proteome</keyword>
<dbReference type="InterPro" id="IPR027417">
    <property type="entry name" value="P-loop_NTPase"/>
</dbReference>
<evidence type="ECO:0000256" key="1">
    <source>
        <dbReference type="ARBA" id="ARBA00006354"/>
    </source>
</evidence>
<dbReference type="InterPro" id="IPR025158">
    <property type="entry name" value="Mg_chelat-rel_C"/>
</dbReference>
<dbReference type="PANTHER" id="PTHR32039">
    <property type="entry name" value="MAGNESIUM-CHELATASE SUBUNIT CHLI"/>
    <property type="match status" value="1"/>
</dbReference>
<dbReference type="EMBL" id="VYKL01000048">
    <property type="protein sequence ID" value="KAA9013806.1"/>
    <property type="molecule type" value="Genomic_DNA"/>
</dbReference>
<dbReference type="Pfam" id="PF13335">
    <property type="entry name" value="Mg_chelatase_C"/>
    <property type="match status" value="1"/>
</dbReference>
<dbReference type="Proteomes" id="UP000326671">
    <property type="component" value="Unassembled WGS sequence"/>
</dbReference>
<dbReference type="Pfam" id="PF13541">
    <property type="entry name" value="ChlI"/>
    <property type="match status" value="1"/>
</dbReference>
<sequence length="513" mass="57001">MATIIQSIGLKGIEGYRVQVEIQMVQGKEGISIVGLPDASVKESKDRVLGALAAIDCELPEKRIIINLSPAEQKKNSPLFDLAMAIGMMKEVGHFSEKIPKEAAFLGVLSLDGSIKSVEGMMPAIIAAKQEGFQILYLPFINELPFQQVDGLELRFVQTIEEVIQSFSGQTSLFLQQRTSSHRESSDSLIPVYPKDFKDIIGLKQEKRALEIAAAGGHNVLMSGPPGCGKSMLAETFLSILPLLTQNEQFEVMSIYQLAGKKRDSYRLPPFRSPHHSSSAISLVGGGNQPKPGEVSLAHNGVLFLDEMPEFPKRTIDMLRQPLESGKVTISRAASSATYPSRFILIGAMNPCPCGFLGARNKYCTCTAKQIQAYQSRISGPMKDRFDLLLSVQSALIVKDITQLVETSEDIRKRVIAARNRQYERYGEGINNANASNDLFLEKNPLSQNQRIMLQQWSSKEQFSNRVQVKILKLARTISDLQGEEMITNESLWEAISLRRNEQKINQKWQVNG</sequence>
<gene>
    <name evidence="3" type="ORF">F4V44_24380</name>
</gene>
<dbReference type="InterPro" id="IPR000523">
    <property type="entry name" value="Mg_chelatse_chII-like_cat_dom"/>
</dbReference>
<protein>
    <submittedName>
        <fullName evidence="3">YifB family Mg chelatase-like AAA ATPase</fullName>
    </submittedName>
</protein>
<evidence type="ECO:0000313" key="3">
    <source>
        <dbReference type="EMBL" id="KAA9013806.1"/>
    </source>
</evidence>
<dbReference type="GO" id="GO:0005524">
    <property type="term" value="F:ATP binding"/>
    <property type="evidence" value="ECO:0007669"/>
    <property type="project" value="InterPro"/>
</dbReference>
<dbReference type="Gene3D" id="3.30.230.10">
    <property type="match status" value="1"/>
</dbReference>
<organism evidence="3 4">
    <name type="scientific">Niallia endozanthoxylica</name>
    <dbReference type="NCBI Taxonomy" id="2036016"/>
    <lineage>
        <taxon>Bacteria</taxon>
        <taxon>Bacillati</taxon>
        <taxon>Bacillota</taxon>
        <taxon>Bacilli</taxon>
        <taxon>Bacillales</taxon>
        <taxon>Bacillaceae</taxon>
        <taxon>Niallia</taxon>
    </lineage>
</organism>
<dbReference type="RefSeq" id="WP_150442610.1">
    <property type="nucleotide sequence ID" value="NZ_VYKL01000048.1"/>
</dbReference>
<feature type="domain" description="AAA+ ATPase" evidence="2">
    <location>
        <begin position="216"/>
        <end position="396"/>
    </location>
</feature>
<dbReference type="Pfam" id="PF01078">
    <property type="entry name" value="Mg_chelatase"/>
    <property type="match status" value="1"/>
</dbReference>
<dbReference type="NCBIfam" id="TIGR00368">
    <property type="entry name" value="YifB family Mg chelatase-like AAA ATPase"/>
    <property type="match status" value="1"/>
</dbReference>
<reference evidence="3 4" key="1">
    <citation type="submission" date="2019-09" db="EMBL/GenBank/DDBJ databases">
        <title>Whole genome sequences of isolates from the Mars Exploration Rovers.</title>
        <authorList>
            <person name="Seuylemezian A."/>
            <person name="Vaishampayan P."/>
        </authorList>
    </citation>
    <scope>NUCLEOTIDE SEQUENCE [LARGE SCALE GENOMIC DNA]</scope>
    <source>
        <strain evidence="3 4">MER_TA_151</strain>
    </source>
</reference>
<dbReference type="SUPFAM" id="SSF54211">
    <property type="entry name" value="Ribosomal protein S5 domain 2-like"/>
    <property type="match status" value="1"/>
</dbReference>
<accession>A0A5J5GZL7</accession>
<dbReference type="InterPro" id="IPR014721">
    <property type="entry name" value="Ribsml_uS5_D2-typ_fold_subgr"/>
</dbReference>
<dbReference type="SMART" id="SM00382">
    <property type="entry name" value="AAA"/>
    <property type="match status" value="1"/>
</dbReference>
<name>A0A5J5GZL7_9BACI</name>
<comment type="caution">
    <text evidence="3">The sequence shown here is derived from an EMBL/GenBank/DDBJ whole genome shotgun (WGS) entry which is preliminary data.</text>
</comment>
<dbReference type="InterPro" id="IPR004482">
    <property type="entry name" value="Mg_chelat-rel"/>
</dbReference>
<proteinExistence type="inferred from homology"/>
<evidence type="ECO:0000259" key="2">
    <source>
        <dbReference type="SMART" id="SM00382"/>
    </source>
</evidence>
<dbReference type="PANTHER" id="PTHR32039:SF7">
    <property type="entry name" value="COMPETENCE PROTEIN COMM"/>
    <property type="match status" value="1"/>
</dbReference>
<evidence type="ECO:0000313" key="4">
    <source>
        <dbReference type="Proteomes" id="UP000326671"/>
    </source>
</evidence>
<dbReference type="InterPro" id="IPR045006">
    <property type="entry name" value="CHLI-like"/>
</dbReference>
<dbReference type="Gene3D" id="3.40.50.300">
    <property type="entry name" value="P-loop containing nucleotide triphosphate hydrolases"/>
    <property type="match status" value="1"/>
</dbReference>
<dbReference type="InterPro" id="IPR020568">
    <property type="entry name" value="Ribosomal_Su5_D2-typ_SF"/>
</dbReference>
<dbReference type="AlphaFoldDB" id="A0A5J5GZL7"/>
<comment type="similarity">
    <text evidence="1">Belongs to the Mg-chelatase subunits D/I family. ComM subfamily.</text>
</comment>
<dbReference type="InterPro" id="IPR003593">
    <property type="entry name" value="AAA+_ATPase"/>
</dbReference>